<name>A0A6L2KKV1_TANCI</name>
<feature type="domain" description="DUF4283" evidence="2">
    <location>
        <begin position="320"/>
        <end position="375"/>
    </location>
</feature>
<evidence type="ECO:0000259" key="3">
    <source>
        <dbReference type="Pfam" id="PF15072"/>
    </source>
</evidence>
<accession>A0A6L2KKV1</accession>
<feature type="domain" description="Homologous recombination OB-fold protein OB-fold" evidence="3">
    <location>
        <begin position="145"/>
        <end position="230"/>
    </location>
</feature>
<evidence type="ECO:0000256" key="1">
    <source>
        <dbReference type="SAM" id="MobiDB-lite"/>
    </source>
</evidence>
<dbReference type="PANTHER" id="PTHR14523">
    <property type="entry name" value="UNCHARACTERIZED PROTEIN C17ORF53 HOMOLOG"/>
    <property type="match status" value="1"/>
</dbReference>
<protein>
    <submittedName>
        <fullName evidence="4">Uncharacterized protein</fullName>
    </submittedName>
</protein>
<evidence type="ECO:0000313" key="4">
    <source>
        <dbReference type="EMBL" id="GEU48705.1"/>
    </source>
</evidence>
<evidence type="ECO:0000259" key="2">
    <source>
        <dbReference type="Pfam" id="PF14111"/>
    </source>
</evidence>
<dbReference type="Pfam" id="PF14111">
    <property type="entry name" value="DUF4283"/>
    <property type="match status" value="1"/>
</dbReference>
<proteinExistence type="predicted"/>
<dbReference type="InterPro" id="IPR058570">
    <property type="entry name" value="HROB_OB"/>
</dbReference>
<dbReference type="InterPro" id="IPR028045">
    <property type="entry name" value="HROB"/>
</dbReference>
<dbReference type="PANTHER" id="PTHR14523:SF1">
    <property type="entry name" value="HOMOLOGOUS RECOMBINATION OB-FOLD PROTEIN"/>
    <property type="match status" value="1"/>
</dbReference>
<dbReference type="InterPro" id="IPR025558">
    <property type="entry name" value="DUF4283"/>
</dbReference>
<sequence length="684" mass="75660">MLISFDLINHQFYAVDIPNELKGELPNPFHISNLGNSLVIFGNLILYEIQYICAWLLQVDGASVTSWRLLFIILSPNVAKLIRCMYLIGWSFVVSRVSNTKSEDVGEDKYFKSGSWVSATDYVNANGGTVTVCLGDIKNFLKNGKLDEVVAIVKYCSPNVIGDLTMTTKDLFGIIPETIQYKVIDEGGYGKDITVGAALILANVLVLSLKPSMHYLNITMRNVVKVFCKDTATGSGSDANIGLFTKSDGNRNDAKVLKEVVLPSDEPVAMEVQSPLVDQTNAVKSGRESYPPLPTQGTTSSGNTHVVPVESIRAVSDRNTWGKFGLVRSMFSSSTRLFSFQFSSQDGLNAMLENGLWFIRNHPIILEKWNPDVNLLKEDVGSVPVWVKLHGVPERSSYARAMIELWADVELKDTIVVVMPKINRKGLYTCKVHVEYEWKPPRCSCCKIFGHTQVECPKNPGLGAGAGETKNPKKTSQAPKGFQVGLKMAFKPNQEYRPVTKKHISNSSGNMKKGVDSTSNVRDSNTFEVLNSVDNDVKMGTNRGTSNLDKNGANLSRSLFRNVKNSSTSTSPVMDKIRKLEILVIDGQLVDEAGNPLKKVEYSGDHDSDDEVASVDNDIARDLASERTGFGAQSLLEQWRDSYGNGDYDDDPCDDDIYEGQDLSKEIQTICDKLDIRVRGRKKQ</sequence>
<dbReference type="AlphaFoldDB" id="A0A6L2KKV1"/>
<dbReference type="GO" id="GO:0000725">
    <property type="term" value="P:recombinational repair"/>
    <property type="evidence" value="ECO:0007669"/>
    <property type="project" value="InterPro"/>
</dbReference>
<dbReference type="Pfam" id="PF15072">
    <property type="entry name" value="HROB"/>
    <property type="match status" value="1"/>
</dbReference>
<organism evidence="4">
    <name type="scientific">Tanacetum cinerariifolium</name>
    <name type="common">Dalmatian daisy</name>
    <name type="synonym">Chrysanthemum cinerariifolium</name>
    <dbReference type="NCBI Taxonomy" id="118510"/>
    <lineage>
        <taxon>Eukaryota</taxon>
        <taxon>Viridiplantae</taxon>
        <taxon>Streptophyta</taxon>
        <taxon>Embryophyta</taxon>
        <taxon>Tracheophyta</taxon>
        <taxon>Spermatophyta</taxon>
        <taxon>Magnoliopsida</taxon>
        <taxon>eudicotyledons</taxon>
        <taxon>Gunneridae</taxon>
        <taxon>Pentapetalae</taxon>
        <taxon>asterids</taxon>
        <taxon>campanulids</taxon>
        <taxon>Asterales</taxon>
        <taxon>Asteraceae</taxon>
        <taxon>Asteroideae</taxon>
        <taxon>Anthemideae</taxon>
        <taxon>Anthemidinae</taxon>
        <taxon>Tanacetum</taxon>
    </lineage>
</organism>
<comment type="caution">
    <text evidence="4">The sequence shown here is derived from an EMBL/GenBank/DDBJ whole genome shotgun (WGS) entry which is preliminary data.</text>
</comment>
<feature type="compositionally biased region" description="Polar residues" evidence="1">
    <location>
        <begin position="295"/>
        <end position="304"/>
    </location>
</feature>
<gene>
    <name evidence="4" type="ORF">Tci_020683</name>
</gene>
<dbReference type="EMBL" id="BKCJ010002458">
    <property type="protein sequence ID" value="GEU48705.1"/>
    <property type="molecule type" value="Genomic_DNA"/>
</dbReference>
<feature type="region of interest" description="Disordered" evidence="1">
    <location>
        <begin position="281"/>
        <end position="304"/>
    </location>
</feature>
<reference evidence="4" key="1">
    <citation type="journal article" date="2019" name="Sci. Rep.">
        <title>Draft genome of Tanacetum cinerariifolium, the natural source of mosquito coil.</title>
        <authorList>
            <person name="Yamashiro T."/>
            <person name="Shiraishi A."/>
            <person name="Satake H."/>
            <person name="Nakayama K."/>
        </authorList>
    </citation>
    <scope>NUCLEOTIDE SEQUENCE</scope>
</reference>